<gene>
    <name evidence="9" type="ORF">ILUMI_26341</name>
</gene>
<dbReference type="InterPro" id="IPR011992">
    <property type="entry name" value="EF-hand-dom_pair"/>
</dbReference>
<protein>
    <recommendedName>
        <fullName evidence="3">Serine/threonine-protein phosphatase 2A regulatory subunit B'' subunit gamma</fullName>
    </recommendedName>
</protein>
<dbReference type="GO" id="GO:0035303">
    <property type="term" value="P:regulation of dephosphorylation"/>
    <property type="evidence" value="ECO:0007669"/>
    <property type="project" value="InterPro"/>
</dbReference>
<dbReference type="GO" id="GO:0005737">
    <property type="term" value="C:cytoplasm"/>
    <property type="evidence" value="ECO:0007669"/>
    <property type="project" value="UniProtKB-SubCell"/>
</dbReference>
<dbReference type="GO" id="GO:0005819">
    <property type="term" value="C:spindle"/>
    <property type="evidence" value="ECO:0007669"/>
    <property type="project" value="TreeGrafter"/>
</dbReference>
<dbReference type="Gene3D" id="1.10.238.10">
    <property type="entry name" value="EF-hand"/>
    <property type="match status" value="1"/>
</dbReference>
<dbReference type="InterPro" id="IPR018247">
    <property type="entry name" value="EF_Hand_1_Ca_BS"/>
</dbReference>
<evidence type="ECO:0000256" key="7">
    <source>
        <dbReference type="ARBA" id="ARBA00022837"/>
    </source>
</evidence>
<dbReference type="EMBL" id="VTPC01091068">
    <property type="protein sequence ID" value="KAF2879814.1"/>
    <property type="molecule type" value="Genomic_DNA"/>
</dbReference>
<evidence type="ECO:0000256" key="2">
    <source>
        <dbReference type="ARBA" id="ARBA00004496"/>
    </source>
</evidence>
<evidence type="ECO:0000256" key="1">
    <source>
        <dbReference type="ARBA" id="ARBA00004123"/>
    </source>
</evidence>
<proteinExistence type="predicted"/>
<evidence type="ECO:0000256" key="3">
    <source>
        <dbReference type="ARBA" id="ARBA00022320"/>
    </source>
</evidence>
<evidence type="ECO:0000313" key="9">
    <source>
        <dbReference type="EMBL" id="KAF2879814.1"/>
    </source>
</evidence>
<dbReference type="Gene3D" id="1.10.238.220">
    <property type="match status" value="1"/>
</dbReference>
<dbReference type="GO" id="GO:0005634">
    <property type="term" value="C:nucleus"/>
    <property type="evidence" value="ECO:0007669"/>
    <property type="project" value="UniProtKB-SubCell"/>
</dbReference>
<evidence type="ECO:0000256" key="6">
    <source>
        <dbReference type="ARBA" id="ARBA00022737"/>
    </source>
</evidence>
<dbReference type="PANTHER" id="PTHR12085">
    <property type="entry name" value="SERINE/THREONINE-PROTEIN PHOSPHATASE 2A REGULATORY SUBUNIT B'' SUBUNIT GAMMA"/>
    <property type="match status" value="1"/>
</dbReference>
<dbReference type="AlphaFoldDB" id="A0A8K0C5W7"/>
<dbReference type="InterPro" id="IPR039865">
    <property type="entry name" value="PPP2R3C"/>
</dbReference>
<comment type="subcellular location">
    <subcellularLocation>
        <location evidence="2">Cytoplasm</location>
    </subcellularLocation>
    <subcellularLocation>
        <location evidence="1">Nucleus</location>
    </subcellularLocation>
</comment>
<dbReference type="PROSITE" id="PS00018">
    <property type="entry name" value="EF_HAND_1"/>
    <property type="match status" value="1"/>
</dbReference>
<comment type="caution">
    <text evidence="9">The sequence shown here is derived from an EMBL/GenBank/DDBJ whole genome shotgun (WGS) entry which is preliminary data.</text>
</comment>
<dbReference type="GO" id="GO:0046872">
    <property type="term" value="F:metal ion binding"/>
    <property type="evidence" value="ECO:0007669"/>
    <property type="project" value="UniProtKB-KW"/>
</dbReference>
<dbReference type="FunFam" id="1.10.238.220:FF:000002">
    <property type="entry name" value="Serine/threonine-protein phosphatase 2A regulatory subunit B'' subunit gamma"/>
    <property type="match status" value="1"/>
</dbReference>
<dbReference type="CDD" id="cd21505">
    <property type="entry name" value="PPP2R3C"/>
    <property type="match status" value="1"/>
</dbReference>
<keyword evidence="6" id="KW-0677">Repeat</keyword>
<dbReference type="SUPFAM" id="SSF47473">
    <property type="entry name" value="EF-hand"/>
    <property type="match status" value="1"/>
</dbReference>
<dbReference type="OrthoDB" id="10265007at2759"/>
<keyword evidence="5" id="KW-0479">Metal-binding</keyword>
<keyword evidence="8" id="KW-0539">Nucleus</keyword>
<dbReference type="Proteomes" id="UP000801492">
    <property type="component" value="Unassembled WGS sequence"/>
</dbReference>
<dbReference type="GO" id="GO:0000226">
    <property type="term" value="P:microtubule cytoskeleton organization"/>
    <property type="evidence" value="ECO:0007669"/>
    <property type="project" value="TreeGrafter"/>
</dbReference>
<evidence type="ECO:0000256" key="5">
    <source>
        <dbReference type="ARBA" id="ARBA00022723"/>
    </source>
</evidence>
<accession>A0A8K0C5W7</accession>
<dbReference type="PANTHER" id="PTHR12085:SF3">
    <property type="entry name" value="SERINE_THREONINE-PROTEIN PHOSPHATASE 2A REGULATORY SUBUNIT B'' SUBUNIT GAMMA"/>
    <property type="match status" value="1"/>
</dbReference>
<organism evidence="9 10">
    <name type="scientific">Ignelater luminosus</name>
    <name type="common">Cucubano</name>
    <name type="synonym">Pyrophorus luminosus</name>
    <dbReference type="NCBI Taxonomy" id="2038154"/>
    <lineage>
        <taxon>Eukaryota</taxon>
        <taxon>Metazoa</taxon>
        <taxon>Ecdysozoa</taxon>
        <taxon>Arthropoda</taxon>
        <taxon>Hexapoda</taxon>
        <taxon>Insecta</taxon>
        <taxon>Pterygota</taxon>
        <taxon>Neoptera</taxon>
        <taxon>Endopterygota</taxon>
        <taxon>Coleoptera</taxon>
        <taxon>Polyphaga</taxon>
        <taxon>Elateriformia</taxon>
        <taxon>Elateroidea</taxon>
        <taxon>Elateridae</taxon>
        <taxon>Agrypninae</taxon>
        <taxon>Pyrophorini</taxon>
        <taxon>Ignelater</taxon>
    </lineage>
</organism>
<keyword evidence="10" id="KW-1185">Reference proteome</keyword>
<dbReference type="GO" id="GO:0030865">
    <property type="term" value="P:cortical cytoskeleton organization"/>
    <property type="evidence" value="ECO:0007669"/>
    <property type="project" value="TreeGrafter"/>
</dbReference>
<dbReference type="FunFam" id="1.10.238.10:FF:000091">
    <property type="entry name" value="Serine/threonine-protein phosphatase 2A regulatory subunit B'' subunit gamma"/>
    <property type="match status" value="1"/>
</dbReference>
<keyword evidence="7" id="KW-0106">Calcium</keyword>
<evidence type="ECO:0000256" key="8">
    <source>
        <dbReference type="ARBA" id="ARBA00023242"/>
    </source>
</evidence>
<evidence type="ECO:0000256" key="4">
    <source>
        <dbReference type="ARBA" id="ARBA00022490"/>
    </source>
</evidence>
<reference evidence="9" key="1">
    <citation type="submission" date="2019-08" db="EMBL/GenBank/DDBJ databases">
        <title>The genome of the North American firefly Photinus pyralis.</title>
        <authorList>
            <consortium name="Photinus pyralis genome working group"/>
            <person name="Fallon T.R."/>
            <person name="Sander Lower S.E."/>
            <person name="Weng J.-K."/>
        </authorList>
    </citation>
    <scope>NUCLEOTIDE SEQUENCE</scope>
    <source>
        <strain evidence="9">TRF0915ILg1</strain>
        <tissue evidence="9">Whole body</tissue>
    </source>
</reference>
<keyword evidence="4" id="KW-0963">Cytoplasm</keyword>
<dbReference type="GO" id="GO:0005813">
    <property type="term" value="C:centrosome"/>
    <property type="evidence" value="ECO:0007669"/>
    <property type="project" value="TreeGrafter"/>
</dbReference>
<sequence length="439" mass="51061">MNLKSLLKTKLANKAAKRPPTSKLEEIEDVHFQECLKKWNTKTDKVSNSKEIPRFFWKLPQENEVLRQKLREETRSSFLQRRSHKLLDNNELKALWVLLDQHQTNPDEQLISYADYKKVAALAGEKLQPYFTTNIFARLQQGDPYGRVSIMSLFNYVMRKVWLQQTRVGLSLYDASGQGYLREADLESYIADLLPTLPQLEGLESSFHSFYICTAVRKFLYFLDGLRAGRVRILDVLVCSFLDDLLELRDEELSKELQEQNWFSAPSALRVYGQYLNLDRDHNGMLSQAELANYGSGTLTQPFLERVFQTCLTYGGEMDYKTYLDLVLTLENRSEPQALAFLFRILDLNEQGYLDAFTLNYFFRAIQDQMRAHGAAPVSFQDVKDELFDMVRSKDPERITLNDLYACGQGDTFISILIEFHRFWTYENREAVTADPVQD</sequence>
<name>A0A8K0C5W7_IGNLU</name>
<evidence type="ECO:0000313" key="10">
    <source>
        <dbReference type="Proteomes" id="UP000801492"/>
    </source>
</evidence>